<evidence type="ECO:0000256" key="1">
    <source>
        <dbReference type="ARBA" id="ARBA00023015"/>
    </source>
</evidence>
<keyword evidence="2 4" id="KW-0238">DNA-binding</keyword>
<reference evidence="7" key="1">
    <citation type="journal article" date="2019" name="Int. J. Syst. Evol. Microbiol.">
        <title>The Global Catalogue of Microorganisms (GCM) 10K type strain sequencing project: providing services to taxonomists for standard genome sequencing and annotation.</title>
        <authorList>
            <consortium name="The Broad Institute Genomics Platform"/>
            <consortium name="The Broad Institute Genome Sequencing Center for Infectious Disease"/>
            <person name="Wu L."/>
            <person name="Ma J."/>
        </authorList>
    </citation>
    <scope>NUCLEOTIDE SEQUENCE [LARGE SCALE GENOMIC DNA]</scope>
    <source>
        <strain evidence="7">KLKA75</strain>
    </source>
</reference>
<evidence type="ECO:0000256" key="2">
    <source>
        <dbReference type="ARBA" id="ARBA00023125"/>
    </source>
</evidence>
<dbReference type="EMBL" id="JBHSIT010000011">
    <property type="protein sequence ID" value="MFC4911990.1"/>
    <property type="molecule type" value="Genomic_DNA"/>
</dbReference>
<dbReference type="Pfam" id="PF00440">
    <property type="entry name" value="TetR_N"/>
    <property type="match status" value="1"/>
</dbReference>
<dbReference type="InterPro" id="IPR050109">
    <property type="entry name" value="HTH-type_TetR-like_transc_reg"/>
</dbReference>
<comment type="caution">
    <text evidence="6">The sequence shown here is derived from an EMBL/GenBank/DDBJ whole genome shotgun (WGS) entry which is preliminary data.</text>
</comment>
<dbReference type="Gene3D" id="1.10.10.60">
    <property type="entry name" value="Homeodomain-like"/>
    <property type="match status" value="1"/>
</dbReference>
<gene>
    <name evidence="6" type="ORF">ACFPCY_32125</name>
</gene>
<keyword evidence="3" id="KW-0804">Transcription</keyword>
<evidence type="ECO:0000259" key="5">
    <source>
        <dbReference type="PROSITE" id="PS50977"/>
    </source>
</evidence>
<dbReference type="Gene3D" id="1.10.357.10">
    <property type="entry name" value="Tetracycline Repressor, domain 2"/>
    <property type="match status" value="1"/>
</dbReference>
<sequence length="202" mass="21736">METSAAGPGLRERKKLETRLALARAAMRLAVEQGIENVRVEDIASAVNVSPRTFNNYFSSKEEAIVSLGVERDQRIADALRDRPPAEPLGRALVEVFAEQYGKGGFDGDPEMRDRIRLMLSSPALRGVYLQRLAAGEQQLAEAIAARLGTDVTTDAYPRVLAAAVSGAVRAAVTHWVVSGSVGSIPELIRRSVAQIVEGVAQ</sequence>
<dbReference type="RefSeq" id="WP_378261477.1">
    <property type="nucleotide sequence ID" value="NZ_JBHSIT010000011.1"/>
</dbReference>
<evidence type="ECO:0000313" key="6">
    <source>
        <dbReference type="EMBL" id="MFC4911990.1"/>
    </source>
</evidence>
<protein>
    <submittedName>
        <fullName evidence="6">TetR family transcriptional regulator</fullName>
    </submittedName>
</protein>
<name>A0ABV9U654_9ACTN</name>
<keyword evidence="7" id="KW-1185">Reference proteome</keyword>
<dbReference type="PROSITE" id="PS50977">
    <property type="entry name" value="HTH_TETR_2"/>
    <property type="match status" value="1"/>
</dbReference>
<feature type="domain" description="HTH tetR-type" evidence="5">
    <location>
        <begin position="16"/>
        <end position="76"/>
    </location>
</feature>
<dbReference type="InterPro" id="IPR009057">
    <property type="entry name" value="Homeodomain-like_sf"/>
</dbReference>
<keyword evidence="1" id="KW-0805">Transcription regulation</keyword>
<dbReference type="PANTHER" id="PTHR30055:SF238">
    <property type="entry name" value="MYCOFACTOCIN BIOSYNTHESIS TRANSCRIPTIONAL REGULATOR MFTR-RELATED"/>
    <property type="match status" value="1"/>
</dbReference>
<evidence type="ECO:0000256" key="4">
    <source>
        <dbReference type="PROSITE-ProRule" id="PRU00335"/>
    </source>
</evidence>
<proteinExistence type="predicted"/>
<evidence type="ECO:0000256" key="3">
    <source>
        <dbReference type="ARBA" id="ARBA00023163"/>
    </source>
</evidence>
<dbReference type="PANTHER" id="PTHR30055">
    <property type="entry name" value="HTH-TYPE TRANSCRIPTIONAL REGULATOR RUTR"/>
    <property type="match status" value="1"/>
</dbReference>
<dbReference type="Proteomes" id="UP001595872">
    <property type="component" value="Unassembled WGS sequence"/>
</dbReference>
<dbReference type="Pfam" id="PF17754">
    <property type="entry name" value="TetR_C_14"/>
    <property type="match status" value="1"/>
</dbReference>
<dbReference type="InterPro" id="IPR001647">
    <property type="entry name" value="HTH_TetR"/>
</dbReference>
<organism evidence="6 7">
    <name type="scientific">Actinomadura gamaensis</name>
    <dbReference type="NCBI Taxonomy" id="1763541"/>
    <lineage>
        <taxon>Bacteria</taxon>
        <taxon>Bacillati</taxon>
        <taxon>Actinomycetota</taxon>
        <taxon>Actinomycetes</taxon>
        <taxon>Streptosporangiales</taxon>
        <taxon>Thermomonosporaceae</taxon>
        <taxon>Actinomadura</taxon>
    </lineage>
</organism>
<feature type="DNA-binding region" description="H-T-H motif" evidence="4">
    <location>
        <begin position="39"/>
        <end position="58"/>
    </location>
</feature>
<evidence type="ECO:0000313" key="7">
    <source>
        <dbReference type="Proteomes" id="UP001595872"/>
    </source>
</evidence>
<dbReference type="SUPFAM" id="SSF46689">
    <property type="entry name" value="Homeodomain-like"/>
    <property type="match status" value="1"/>
</dbReference>
<accession>A0ABV9U654</accession>
<dbReference type="InterPro" id="IPR041347">
    <property type="entry name" value="MftR_C"/>
</dbReference>